<dbReference type="HOGENOM" id="CLU_044614_3_1_1"/>
<name>A0A067MN92_BOTB1</name>
<feature type="transmembrane region" description="Helical" evidence="1">
    <location>
        <begin position="47"/>
        <end position="72"/>
    </location>
</feature>
<proteinExistence type="predicted"/>
<keyword evidence="1" id="KW-0812">Transmembrane</keyword>
<feature type="transmembrane region" description="Helical" evidence="1">
    <location>
        <begin position="126"/>
        <end position="147"/>
    </location>
</feature>
<feature type="transmembrane region" description="Helical" evidence="1">
    <location>
        <begin position="225"/>
        <end position="249"/>
    </location>
</feature>
<keyword evidence="3" id="KW-1185">Reference proteome</keyword>
<protein>
    <submittedName>
        <fullName evidence="2">Uncharacterized protein</fullName>
    </submittedName>
</protein>
<reference evidence="3" key="1">
    <citation type="journal article" date="2014" name="Proc. Natl. Acad. Sci. U.S.A.">
        <title>Extensive sampling of basidiomycete genomes demonstrates inadequacy of the white-rot/brown-rot paradigm for wood decay fungi.</title>
        <authorList>
            <person name="Riley R."/>
            <person name="Salamov A.A."/>
            <person name="Brown D.W."/>
            <person name="Nagy L.G."/>
            <person name="Floudas D."/>
            <person name="Held B.W."/>
            <person name="Levasseur A."/>
            <person name="Lombard V."/>
            <person name="Morin E."/>
            <person name="Otillar R."/>
            <person name="Lindquist E.A."/>
            <person name="Sun H."/>
            <person name="LaButti K.M."/>
            <person name="Schmutz J."/>
            <person name="Jabbour D."/>
            <person name="Luo H."/>
            <person name="Baker S.E."/>
            <person name="Pisabarro A.G."/>
            <person name="Walton J.D."/>
            <person name="Blanchette R.A."/>
            <person name="Henrissat B."/>
            <person name="Martin F."/>
            <person name="Cullen D."/>
            <person name="Hibbett D.S."/>
            <person name="Grigoriev I.V."/>
        </authorList>
    </citation>
    <scope>NUCLEOTIDE SEQUENCE [LARGE SCALE GENOMIC DNA]</scope>
    <source>
        <strain evidence="3">FD-172 SS1</strain>
    </source>
</reference>
<dbReference type="OrthoDB" id="3357408at2759"/>
<keyword evidence="1" id="KW-1133">Transmembrane helix</keyword>
<feature type="transmembrane region" description="Helical" evidence="1">
    <location>
        <begin position="159"/>
        <end position="181"/>
    </location>
</feature>
<dbReference type="AlphaFoldDB" id="A0A067MN92"/>
<dbReference type="Proteomes" id="UP000027195">
    <property type="component" value="Unassembled WGS sequence"/>
</dbReference>
<dbReference type="EMBL" id="KL198024">
    <property type="protein sequence ID" value="KDQ17233.1"/>
    <property type="molecule type" value="Genomic_DNA"/>
</dbReference>
<feature type="transmembrane region" description="Helical" evidence="1">
    <location>
        <begin position="12"/>
        <end position="35"/>
    </location>
</feature>
<dbReference type="STRING" id="930990.A0A067MN92"/>
<feature type="transmembrane region" description="Helical" evidence="1">
    <location>
        <begin position="92"/>
        <end position="114"/>
    </location>
</feature>
<organism evidence="2 3">
    <name type="scientific">Botryobasidium botryosum (strain FD-172 SS1)</name>
    <dbReference type="NCBI Taxonomy" id="930990"/>
    <lineage>
        <taxon>Eukaryota</taxon>
        <taxon>Fungi</taxon>
        <taxon>Dikarya</taxon>
        <taxon>Basidiomycota</taxon>
        <taxon>Agaricomycotina</taxon>
        <taxon>Agaricomycetes</taxon>
        <taxon>Cantharellales</taxon>
        <taxon>Botryobasidiaceae</taxon>
        <taxon>Botryobasidium</taxon>
    </lineage>
</organism>
<gene>
    <name evidence="2" type="ORF">BOTBODRAFT_601057</name>
</gene>
<evidence type="ECO:0000313" key="2">
    <source>
        <dbReference type="EMBL" id="KDQ17233.1"/>
    </source>
</evidence>
<keyword evidence="1" id="KW-0472">Membrane</keyword>
<feature type="transmembrane region" description="Helical" evidence="1">
    <location>
        <begin position="255"/>
        <end position="274"/>
    </location>
</feature>
<evidence type="ECO:0000313" key="3">
    <source>
        <dbReference type="Proteomes" id="UP000027195"/>
    </source>
</evidence>
<accession>A0A067MN92</accession>
<evidence type="ECO:0000256" key="1">
    <source>
        <dbReference type="SAM" id="Phobius"/>
    </source>
</evidence>
<sequence length="305" mass="34080">MGFGYYQAVLVGVWLETLIYALYIPLFVTFLWIVLRRKPAPASGAKWTLLAPVILLFVLATMHVGVGLRRIIRHESLKTPDSMAWQEAWTYWEYAVSEAIYVAISFIGNSIVIYRCYLVCVRWNWVIMWTPPLFLAGSTGLFIYAIYENYHSHTEYGGWAAFLGWIFSYTVIFTCTLFMLYRIWRLNRSMRLGRSTRVQILSRLGGLDAGTEVGVGSGSRGVLRALAVIVESAAIYAVSATLFFGFYIAGLDAETVIYLANAQIITIASTLILVRAALGLTPMSGWVGTSDWADSQGEALVTRGE</sequence>
<dbReference type="InParanoid" id="A0A067MN92"/>